<gene>
    <name evidence="2" type="ORF">AAIG11_00485</name>
</gene>
<dbReference type="PANTHER" id="PTHR42983:SF1">
    <property type="entry name" value="IRON-MOLYBDENUM PROTEIN"/>
    <property type="match status" value="1"/>
</dbReference>
<dbReference type="Pfam" id="PF02579">
    <property type="entry name" value="Nitro_FeMo-Co"/>
    <property type="match status" value="1"/>
</dbReference>
<dbReference type="InterPro" id="IPR003731">
    <property type="entry name" value="Di-Nase_FeMo-co_biosynth"/>
</dbReference>
<evidence type="ECO:0000259" key="1">
    <source>
        <dbReference type="Pfam" id="PF02579"/>
    </source>
</evidence>
<protein>
    <submittedName>
        <fullName evidence="2">NifB/NifX family molybdenum-iron cluster-binding protein</fullName>
    </submittedName>
</protein>
<dbReference type="CDD" id="cd00851">
    <property type="entry name" value="MTH1175"/>
    <property type="match status" value="1"/>
</dbReference>
<dbReference type="RefSeq" id="WP_343184320.1">
    <property type="nucleotide sequence ID" value="NZ_JBCITM010000001.1"/>
</dbReference>
<organism evidence="2 3">
    <name type="scientific">Anoxynatronum sibiricum</name>
    <dbReference type="NCBI Taxonomy" id="210623"/>
    <lineage>
        <taxon>Bacteria</taxon>
        <taxon>Bacillati</taxon>
        <taxon>Bacillota</taxon>
        <taxon>Clostridia</taxon>
        <taxon>Eubacteriales</taxon>
        <taxon>Clostridiaceae</taxon>
        <taxon>Anoxynatronum</taxon>
    </lineage>
</organism>
<proteinExistence type="predicted"/>
<dbReference type="InterPro" id="IPR036105">
    <property type="entry name" value="DiNase_FeMo-co_biosyn_sf"/>
</dbReference>
<feature type="domain" description="Dinitrogenase iron-molybdenum cofactor biosynthesis" evidence="1">
    <location>
        <begin position="13"/>
        <end position="101"/>
    </location>
</feature>
<dbReference type="EMBL" id="JBCITM010000001">
    <property type="protein sequence ID" value="MEN1758935.1"/>
    <property type="molecule type" value="Genomic_DNA"/>
</dbReference>
<reference evidence="2 3" key="1">
    <citation type="submission" date="2024-04" db="EMBL/GenBank/DDBJ databases">
        <title>Genome sequencing and metabolic network reconstruction of aminoacids and betaine degradation by Anoxynatronum sibiricum.</title>
        <authorList>
            <person name="Detkova E.N."/>
            <person name="Boltjanskaja Y.V."/>
            <person name="Mardanov A.V."/>
            <person name="Kevbrin V."/>
        </authorList>
    </citation>
    <scope>NUCLEOTIDE SEQUENCE [LARGE SCALE GENOMIC DNA]</scope>
    <source>
        <strain evidence="2 3">Z-7981</strain>
    </source>
</reference>
<dbReference type="SUPFAM" id="SSF53146">
    <property type="entry name" value="Nitrogenase accessory factor-like"/>
    <property type="match status" value="1"/>
</dbReference>
<dbReference type="Gene3D" id="3.30.420.130">
    <property type="entry name" value="Dinitrogenase iron-molybdenum cofactor biosynthesis domain"/>
    <property type="match status" value="1"/>
</dbReference>
<keyword evidence="3" id="KW-1185">Reference proteome</keyword>
<evidence type="ECO:0000313" key="3">
    <source>
        <dbReference type="Proteomes" id="UP001407405"/>
    </source>
</evidence>
<dbReference type="InterPro" id="IPR033913">
    <property type="entry name" value="MTH1175_dom"/>
</dbReference>
<name>A0ABU9VQ00_9CLOT</name>
<sequence>MKIAVPADGSNLEKAVSLSFGRAPYYLIFDNTTKQSELLDNEAAASQGGAGIKAAQFLVDQRVKAAIVPRCGKNAAEVLQAAGIELYQCQPGSVQHNLDALAGGELSLLEEIHPGLHRHGGR</sequence>
<dbReference type="Proteomes" id="UP001407405">
    <property type="component" value="Unassembled WGS sequence"/>
</dbReference>
<comment type="caution">
    <text evidence="2">The sequence shown here is derived from an EMBL/GenBank/DDBJ whole genome shotgun (WGS) entry which is preliminary data.</text>
</comment>
<dbReference type="PANTHER" id="PTHR42983">
    <property type="entry name" value="DINITROGENASE IRON-MOLYBDENUM COFACTOR PROTEIN-RELATED"/>
    <property type="match status" value="1"/>
</dbReference>
<accession>A0ABU9VQ00</accession>
<evidence type="ECO:0000313" key="2">
    <source>
        <dbReference type="EMBL" id="MEN1758935.1"/>
    </source>
</evidence>